<dbReference type="Proteomes" id="UP001732700">
    <property type="component" value="Chromosome 1A"/>
</dbReference>
<accession>A0ACD5TA52</accession>
<reference evidence="1" key="2">
    <citation type="submission" date="2025-09" db="UniProtKB">
        <authorList>
            <consortium name="EnsemblPlants"/>
        </authorList>
    </citation>
    <scope>IDENTIFICATION</scope>
</reference>
<name>A0ACD5TA52_AVESA</name>
<keyword evidence="2" id="KW-1185">Reference proteome</keyword>
<proteinExistence type="predicted"/>
<reference evidence="1" key="1">
    <citation type="submission" date="2021-05" db="EMBL/GenBank/DDBJ databases">
        <authorList>
            <person name="Scholz U."/>
            <person name="Mascher M."/>
            <person name="Fiebig A."/>
        </authorList>
    </citation>
    <scope>NUCLEOTIDE SEQUENCE [LARGE SCALE GENOMIC DNA]</scope>
</reference>
<evidence type="ECO:0000313" key="1">
    <source>
        <dbReference type="EnsemblPlants" id="AVESA.00010b.r2.1AG0017850.1.CDS"/>
    </source>
</evidence>
<organism evidence="1 2">
    <name type="scientific">Avena sativa</name>
    <name type="common">Oat</name>
    <dbReference type="NCBI Taxonomy" id="4498"/>
    <lineage>
        <taxon>Eukaryota</taxon>
        <taxon>Viridiplantae</taxon>
        <taxon>Streptophyta</taxon>
        <taxon>Embryophyta</taxon>
        <taxon>Tracheophyta</taxon>
        <taxon>Spermatophyta</taxon>
        <taxon>Magnoliopsida</taxon>
        <taxon>Liliopsida</taxon>
        <taxon>Poales</taxon>
        <taxon>Poaceae</taxon>
        <taxon>BOP clade</taxon>
        <taxon>Pooideae</taxon>
        <taxon>Poodae</taxon>
        <taxon>Poeae</taxon>
        <taxon>Poeae Chloroplast Group 1 (Aveneae type)</taxon>
        <taxon>Aveninae</taxon>
        <taxon>Avena</taxon>
    </lineage>
</organism>
<evidence type="ECO:0000313" key="2">
    <source>
        <dbReference type="Proteomes" id="UP001732700"/>
    </source>
</evidence>
<dbReference type="EnsemblPlants" id="AVESA.00010b.r2.1AG0017850.1">
    <property type="protein sequence ID" value="AVESA.00010b.r2.1AG0017850.1.CDS"/>
    <property type="gene ID" value="AVESA.00010b.r2.1AG0017850"/>
</dbReference>
<sequence length="685" mass="76517">MKPSRLSLEIAKNNAEDSVAKDQPFNIAAYISSGADVIAAALRKHVEEEAARDLSGEDLPRIMDQLYEQISRLLQSNDATKNLLALHAIDALIDLPFGGASKVAKLANLLKNVFEVKRDLDILVPASTVLGHLANVGGALTAHEVERQIITTALAWLGEHRVEYRRFAALLILKEMAENAFTVLKDYIPEFFDAILIASNDPKLVIRERGVEALRAFSHSNMKAAAGCAAKKVKLEGIDLISLLPDDILGTIISFLRTDDAVRTSALSCRWRHLWRSAPLNLDTAHIRGYCPEQIEVVTKIFSQHQGPIRRLCLHSLYFADLDGWFRSPALDNLQEIDIYVAKFHDPLPLSVLRFAPTLRVALFAHCSFFEDGDLEFNFPNLKTLALGFLTVWGRTLQNLISGCPVLENLLINSCDGFSRLVINSPTLRSIGVLDVQGQMKEIVIENAPCLERFVRSDLFRIKPVIRIIHAPKLEILGSLPDNFDKLSLGTVISQVKVAGNLEMLMPTVKVLHLKSSGPNLDAVLCFLRVFPFLEKLYIMSSTQMDMENVHHLAPTDPIECLDHLRYVELKCYMGNKPDVNFAKFFVLNAKVLELMKFVVEGKCTRKWRADQLKQLQFDSRASQNAQFEFGSCSSRAEAIGCFRSNGFSFGSDTGFRRNVCHHNDHVLSMANPFDSSSCGLCRVD</sequence>
<protein>
    <submittedName>
        <fullName evidence="1">Uncharacterized protein</fullName>
    </submittedName>
</protein>